<evidence type="ECO:0000313" key="2">
    <source>
        <dbReference type="Proteomes" id="UP000007886"/>
    </source>
</evidence>
<reference evidence="1 2" key="1">
    <citation type="journal article" date="2012" name="Microbes Environ.">
        <title>Complete genome sequence of Bradyrhizobium sp. S23321: insights into symbiosis evolution in soil oligotrophs.</title>
        <authorList>
            <person name="Okubo T."/>
            <person name="Tsukui T."/>
            <person name="Maita H."/>
            <person name="Okamoto S."/>
            <person name="Oshima K."/>
            <person name="Fujisawa T."/>
            <person name="Saito A."/>
            <person name="Futamata H."/>
            <person name="Hattori R."/>
            <person name="Shimomura Y."/>
            <person name="Haruta S."/>
            <person name="Morimoto S."/>
            <person name="Wang Y."/>
            <person name="Sakai Y."/>
            <person name="Hattori M."/>
            <person name="Aizawa S."/>
            <person name="Nagashima K.V.P."/>
            <person name="Masuda S."/>
            <person name="Hattori T."/>
            <person name="Yamashita A."/>
            <person name="Bao Z."/>
            <person name="Hayatsu M."/>
            <person name="Kajiya-Kanegae H."/>
            <person name="Yoshinaga I."/>
            <person name="Sakamoto K."/>
            <person name="Toyota K."/>
            <person name="Nakao M."/>
            <person name="Kohara M."/>
            <person name="Anda M."/>
            <person name="Niwa R."/>
            <person name="Jung-Hwan P."/>
            <person name="Sameshima-Saito R."/>
            <person name="Tokuda S."/>
            <person name="Yamamoto S."/>
            <person name="Yamamoto S."/>
            <person name="Yokoyama T."/>
            <person name="Akutsu T."/>
            <person name="Nakamura Y."/>
            <person name="Nakahira-Yanaka Y."/>
            <person name="Takada Hoshino Y."/>
            <person name="Hirakawa H."/>
            <person name="Mitsui H."/>
            <person name="Terasawa K."/>
            <person name="Itakura M."/>
            <person name="Sato S."/>
            <person name="Ikeda-Ohtsubo W."/>
            <person name="Sakakura N."/>
            <person name="Kaminuma E."/>
            <person name="Minamisawa K."/>
        </authorList>
    </citation>
    <scope>NUCLEOTIDE SEQUENCE [LARGE SCALE GENOMIC DNA]</scope>
    <source>
        <strain evidence="1 2">S23321</strain>
    </source>
</reference>
<dbReference type="Proteomes" id="UP000007886">
    <property type="component" value="Chromosome"/>
</dbReference>
<proteinExistence type="predicted"/>
<dbReference type="EMBL" id="AP012279">
    <property type="protein sequence ID" value="BAL77680.1"/>
    <property type="molecule type" value="Genomic_DNA"/>
</dbReference>
<protein>
    <submittedName>
        <fullName evidence="1">Uncharacterized protein</fullName>
    </submittedName>
</protein>
<gene>
    <name evidence="1" type="ORF">S23_44860</name>
</gene>
<sequence length="104" mass="11436">MAAPAHATYLPTGTLINQWRCPVCKNSWQTSAEPANSTDSQLSRSDHLRNNAGHCLTLEHATADDATRKQLRRMGDAWLSLAETQDWLDGATPALQHQSPNALE</sequence>
<accession>A0AAI8QDP4</accession>
<dbReference type="KEGG" id="brs:S23_44860"/>
<evidence type="ECO:0000313" key="1">
    <source>
        <dbReference type="EMBL" id="BAL77680.1"/>
    </source>
</evidence>
<organism evidence="1 2">
    <name type="scientific">Bradyrhizobium cosmicum</name>
    <dbReference type="NCBI Taxonomy" id="1404864"/>
    <lineage>
        <taxon>Bacteria</taxon>
        <taxon>Pseudomonadati</taxon>
        <taxon>Pseudomonadota</taxon>
        <taxon>Alphaproteobacteria</taxon>
        <taxon>Hyphomicrobiales</taxon>
        <taxon>Nitrobacteraceae</taxon>
        <taxon>Bradyrhizobium</taxon>
    </lineage>
</organism>
<dbReference type="AlphaFoldDB" id="A0AAI8QDP4"/>
<keyword evidence="2" id="KW-1185">Reference proteome</keyword>
<name>A0AAI8QDP4_9BRAD</name>